<dbReference type="InterPro" id="IPR000537">
    <property type="entry name" value="UbiA_prenyltransferase"/>
</dbReference>
<comment type="caution">
    <text evidence="7">The sequence shown here is derived from an EMBL/GenBank/DDBJ whole genome shotgun (WGS) entry which is preliminary data.</text>
</comment>
<evidence type="ECO:0000313" key="8">
    <source>
        <dbReference type="Proteomes" id="UP000294564"/>
    </source>
</evidence>
<keyword evidence="5 6" id="KW-0472">Membrane</keyword>
<evidence type="ECO:0000256" key="2">
    <source>
        <dbReference type="ARBA" id="ARBA00022475"/>
    </source>
</evidence>
<dbReference type="Proteomes" id="UP000294564">
    <property type="component" value="Unassembled WGS sequence"/>
</dbReference>
<dbReference type="InterPro" id="IPR044878">
    <property type="entry name" value="UbiA_sf"/>
</dbReference>
<keyword evidence="4 6" id="KW-1133">Transmembrane helix</keyword>
<feature type="transmembrane region" description="Helical" evidence="6">
    <location>
        <begin position="54"/>
        <end position="73"/>
    </location>
</feature>
<dbReference type="PANTHER" id="PTHR42723">
    <property type="entry name" value="CHLOROPHYLL SYNTHASE"/>
    <property type="match status" value="1"/>
</dbReference>
<dbReference type="CDD" id="cd13961">
    <property type="entry name" value="PT_UbiA_DGGGPS"/>
    <property type="match status" value="1"/>
</dbReference>
<evidence type="ECO:0000256" key="3">
    <source>
        <dbReference type="ARBA" id="ARBA00022692"/>
    </source>
</evidence>
<name>A0A4R2NQV3_9FLAO</name>
<dbReference type="RefSeq" id="WP_132795515.1">
    <property type="nucleotide sequence ID" value="NZ_SLXM01000008.1"/>
</dbReference>
<dbReference type="Pfam" id="PF01040">
    <property type="entry name" value="UbiA"/>
    <property type="match status" value="1"/>
</dbReference>
<comment type="subcellular location">
    <subcellularLocation>
        <location evidence="1">Membrane</location>
        <topology evidence="1">Multi-pass membrane protein</topology>
    </subcellularLocation>
</comment>
<feature type="transmembrane region" description="Helical" evidence="6">
    <location>
        <begin position="106"/>
        <end position="132"/>
    </location>
</feature>
<dbReference type="EMBL" id="SLXM01000008">
    <property type="protein sequence ID" value="TCP23705.1"/>
    <property type="molecule type" value="Genomic_DNA"/>
</dbReference>
<keyword evidence="8" id="KW-1185">Reference proteome</keyword>
<dbReference type="GO" id="GO:0016020">
    <property type="term" value="C:membrane"/>
    <property type="evidence" value="ECO:0007669"/>
    <property type="project" value="UniProtKB-SubCell"/>
</dbReference>
<feature type="transmembrane region" description="Helical" evidence="6">
    <location>
        <begin position="273"/>
        <end position="292"/>
    </location>
</feature>
<dbReference type="PANTHER" id="PTHR42723:SF1">
    <property type="entry name" value="CHLOROPHYLL SYNTHASE, CHLOROPLASTIC"/>
    <property type="match status" value="1"/>
</dbReference>
<reference evidence="7 8" key="1">
    <citation type="submission" date="2019-03" db="EMBL/GenBank/DDBJ databases">
        <title>Genomic Encyclopedia of Type Strains, Phase IV (KMG-IV): sequencing the most valuable type-strain genomes for metagenomic binning, comparative biology and taxonomic classification.</title>
        <authorList>
            <person name="Goeker M."/>
        </authorList>
    </citation>
    <scope>NUCLEOTIDE SEQUENCE [LARGE SCALE GENOMIC DNA]</scope>
    <source>
        <strain evidence="7 8">DSM 14836</strain>
    </source>
</reference>
<proteinExistence type="predicted"/>
<evidence type="ECO:0000256" key="5">
    <source>
        <dbReference type="ARBA" id="ARBA00023136"/>
    </source>
</evidence>
<gene>
    <name evidence="7" type="ORF">EV195_108178</name>
</gene>
<keyword evidence="7" id="KW-0808">Transferase</keyword>
<feature type="transmembrane region" description="Helical" evidence="6">
    <location>
        <begin position="173"/>
        <end position="191"/>
    </location>
</feature>
<evidence type="ECO:0000256" key="4">
    <source>
        <dbReference type="ARBA" id="ARBA00022989"/>
    </source>
</evidence>
<evidence type="ECO:0000256" key="1">
    <source>
        <dbReference type="ARBA" id="ARBA00004141"/>
    </source>
</evidence>
<dbReference type="AlphaFoldDB" id="A0A4R2NQV3"/>
<accession>A0A4R2NQV3</accession>
<dbReference type="Gene3D" id="1.10.357.140">
    <property type="entry name" value="UbiA prenyltransferase"/>
    <property type="match status" value="1"/>
</dbReference>
<keyword evidence="3 6" id="KW-0812">Transmembrane</keyword>
<keyword evidence="2" id="KW-1003">Cell membrane</keyword>
<evidence type="ECO:0000313" key="7">
    <source>
        <dbReference type="EMBL" id="TCP23705.1"/>
    </source>
</evidence>
<feature type="transmembrane region" description="Helical" evidence="6">
    <location>
        <begin position="247"/>
        <end position="266"/>
    </location>
</feature>
<feature type="transmembrane region" description="Helical" evidence="6">
    <location>
        <begin position="20"/>
        <end position="42"/>
    </location>
</feature>
<dbReference type="GO" id="GO:0016765">
    <property type="term" value="F:transferase activity, transferring alkyl or aryl (other than methyl) groups"/>
    <property type="evidence" value="ECO:0007669"/>
    <property type="project" value="InterPro"/>
</dbReference>
<dbReference type="InterPro" id="IPR050475">
    <property type="entry name" value="Prenyltransferase_related"/>
</dbReference>
<evidence type="ECO:0000256" key="6">
    <source>
        <dbReference type="SAM" id="Phobius"/>
    </source>
</evidence>
<protein>
    <submittedName>
        <fullName evidence="7">4-hydroxybenzoate polyprenyltransferase</fullName>
    </submittedName>
</protein>
<organism evidence="7 8">
    <name type="scientific">Tenacibaculum skagerrakense</name>
    <dbReference type="NCBI Taxonomy" id="186571"/>
    <lineage>
        <taxon>Bacteria</taxon>
        <taxon>Pseudomonadati</taxon>
        <taxon>Bacteroidota</taxon>
        <taxon>Flavobacteriia</taxon>
        <taxon>Flavobacteriales</taxon>
        <taxon>Flavobacteriaceae</taxon>
        <taxon>Tenacibaculum</taxon>
    </lineage>
</organism>
<feature type="transmembrane region" description="Helical" evidence="6">
    <location>
        <begin position="220"/>
        <end position="241"/>
    </location>
</feature>
<sequence length="306" mass="35365">MSFFSSNNKLALKFLSLFSVVRGYNILVLIAAQYLAAIFVFSDQRTLFPILFDWHLMYLVLATVSVVAAGYIINNFYDVKADRINRPLKTGLDAQIKQETKLSLYFLLNFIGFAFGWLVSWRAAFFFALYIFSIWFYSHKLKKYPLIGLISATTLTILPFFVVFVHFKNFSTIIFIHAIFLFLVIMVRELIKDLENIKGALVNNYKTFPVAYGEKRTKQLIALLISLAFIPTVILFSYPDIAHMKYYFYFASAILVFMAFFIFKAVGKKQYQLLHNVLKILLLIGVFSLLLIDKSILLDKIVDVLD</sequence>
<dbReference type="OrthoDB" id="1142538at2"/>
<feature type="transmembrane region" description="Helical" evidence="6">
    <location>
        <begin position="144"/>
        <end position="167"/>
    </location>
</feature>